<dbReference type="AlphaFoldDB" id="A0A1F5ZXW5"/>
<evidence type="ECO:0008006" key="5">
    <source>
        <dbReference type="Google" id="ProtNLM"/>
    </source>
</evidence>
<keyword evidence="2" id="KW-0472">Membrane</keyword>
<evidence type="ECO:0000313" key="4">
    <source>
        <dbReference type="Proteomes" id="UP000176923"/>
    </source>
</evidence>
<dbReference type="STRING" id="1798382.A3D77_03690"/>
<feature type="region of interest" description="Disordered" evidence="1">
    <location>
        <begin position="308"/>
        <end position="353"/>
    </location>
</feature>
<proteinExistence type="predicted"/>
<feature type="transmembrane region" description="Helical" evidence="2">
    <location>
        <begin position="427"/>
        <end position="446"/>
    </location>
</feature>
<organism evidence="3 4">
    <name type="scientific">Candidatus Gottesmanbacteria bacterium RIFCSPHIGHO2_02_FULL_39_11</name>
    <dbReference type="NCBI Taxonomy" id="1798382"/>
    <lineage>
        <taxon>Bacteria</taxon>
        <taxon>Candidatus Gottesmaniibacteriota</taxon>
    </lineage>
</organism>
<evidence type="ECO:0000256" key="2">
    <source>
        <dbReference type="SAM" id="Phobius"/>
    </source>
</evidence>
<sequence>MSLLSKLLPKKEATSYFLTLAVEERKIRAAIAQIKGSVVTLLGTGESTFAQGENETEAADMAISSAESQSLENLLVERVVFALPLFYLEGDNVKPEYLNRLKKITKDLNLKPNGFIEYPQALAFSIEREEGSPATAVLLHLEKTYCTFSLIRVGKIYKNIVIERSESIIDDFANTIPKFETEIMPSRIILFDHSEDLENIKSELLKFPWHKNSSFLHTPKVEILSAKDVIVALVEAAASSLLKNIDITIIKKEKDASPESSALVTKEEPISAKNEVSKGDVPVKKDEKETPHKGHLKIQGGVVHLVNDPTAEPLKEEKPDKLESNMDIKEKEVPEEKKGKETEPTVESKTQDAEETFGFVESSEIERLDEDGNITLTEKTEVVEEETLQDQKPHTGKNPLSLLNGILSSIKGKSLPSPSIPNIPGNIFIWLIPAFLILAGFLYYAVTIYPQASVSLIVYPFSINQTIPVVFKTSGNSPSDKTSIAVNSLTVEVNGEKTVATTGKNQIGEKGKGEVLIYNKTTSSKTFSKGTVLSSGDLRFSLDTDATVASASDTGEGLSFGKITARATAVSIGPDGNIAGGSLLKFKDFPDTSYTAKANQSFSGGTSREVASVSKADQTSLENSLTDELSGKAREELSQKLATGEKLLDAPPTKKVVSKKFSGEVGTEGKNLTLTLTLSLTGFSYQESDVITLAKENLTTIPSGYTLSDNSISIKTNTLTPDKDGNFKTDAKITATLFPQFDTTQILNKIAGASYADAESYLKTVEGVSGVAFTATRPSLLAPNHLPVTKKNISLSISTR</sequence>
<dbReference type="Proteomes" id="UP000176923">
    <property type="component" value="Unassembled WGS sequence"/>
</dbReference>
<comment type="caution">
    <text evidence="3">The sequence shown here is derived from an EMBL/GenBank/DDBJ whole genome shotgun (WGS) entry which is preliminary data.</text>
</comment>
<accession>A0A1F5ZXW5</accession>
<keyword evidence="2" id="KW-0812">Transmembrane</keyword>
<gene>
    <name evidence="3" type="ORF">A3D77_03690</name>
</gene>
<keyword evidence="2" id="KW-1133">Transmembrane helix</keyword>
<protein>
    <recommendedName>
        <fullName evidence="5">Baseplate protein J-like domain-containing protein</fullName>
    </recommendedName>
</protein>
<name>A0A1F5ZXW5_9BACT</name>
<feature type="compositionally biased region" description="Basic and acidic residues" evidence="1">
    <location>
        <begin position="265"/>
        <end position="292"/>
    </location>
</feature>
<reference evidence="3 4" key="1">
    <citation type="journal article" date="2016" name="Nat. Commun.">
        <title>Thousands of microbial genomes shed light on interconnected biogeochemical processes in an aquifer system.</title>
        <authorList>
            <person name="Anantharaman K."/>
            <person name="Brown C.T."/>
            <person name="Hug L.A."/>
            <person name="Sharon I."/>
            <person name="Castelle C.J."/>
            <person name="Probst A.J."/>
            <person name="Thomas B.C."/>
            <person name="Singh A."/>
            <person name="Wilkins M.J."/>
            <person name="Karaoz U."/>
            <person name="Brodie E.L."/>
            <person name="Williams K.H."/>
            <person name="Hubbard S.S."/>
            <person name="Banfield J.F."/>
        </authorList>
    </citation>
    <scope>NUCLEOTIDE SEQUENCE [LARGE SCALE GENOMIC DNA]</scope>
</reference>
<evidence type="ECO:0000313" key="3">
    <source>
        <dbReference type="EMBL" id="OGG17002.1"/>
    </source>
</evidence>
<dbReference type="EMBL" id="MFJL01000004">
    <property type="protein sequence ID" value="OGG17002.1"/>
    <property type="molecule type" value="Genomic_DNA"/>
</dbReference>
<evidence type="ECO:0000256" key="1">
    <source>
        <dbReference type="SAM" id="MobiDB-lite"/>
    </source>
</evidence>
<feature type="compositionally biased region" description="Basic and acidic residues" evidence="1">
    <location>
        <begin position="313"/>
        <end position="343"/>
    </location>
</feature>
<feature type="region of interest" description="Disordered" evidence="1">
    <location>
        <begin position="258"/>
        <end position="294"/>
    </location>
</feature>